<evidence type="ECO:0000256" key="3">
    <source>
        <dbReference type="ARBA" id="ARBA00022475"/>
    </source>
</evidence>
<evidence type="ECO:0000256" key="6">
    <source>
        <dbReference type="ARBA" id="ARBA00023136"/>
    </source>
</evidence>
<dbReference type="EMBL" id="JBHTAI010000018">
    <property type="protein sequence ID" value="MFC7151835.1"/>
    <property type="molecule type" value="Genomic_DNA"/>
</dbReference>
<comment type="similarity">
    <text evidence="7">Belongs to the binding-protein-dependent transport system permease family.</text>
</comment>
<evidence type="ECO:0000313" key="10">
    <source>
        <dbReference type="Proteomes" id="UP001596378"/>
    </source>
</evidence>
<dbReference type="CDD" id="cd06261">
    <property type="entry name" value="TM_PBP2"/>
    <property type="match status" value="1"/>
</dbReference>
<dbReference type="InterPro" id="IPR000515">
    <property type="entry name" value="MetI-like"/>
</dbReference>
<feature type="transmembrane region" description="Helical" evidence="7">
    <location>
        <begin position="92"/>
        <end position="116"/>
    </location>
</feature>
<evidence type="ECO:0000313" key="9">
    <source>
        <dbReference type="EMBL" id="MFC7151835.1"/>
    </source>
</evidence>
<sequence length="316" mass="35130">MHSPAALQVSGATGLNSSLWKRMTRKWQLYVILIIPVSWLIIFQYVPMLGIQLAFKDFYVMKGIWGSPWVGTKYFEQFFNSPSFYTVIRNTVLINVYTLAAGFIFPIALAVGLNELRSRWFKKMVQTVTYMPHFISTVVMVGLVMQALDPRVGIVNQVIGLFGGESIDFMGSPGYFRSVYVWSEVWQATGFSAIIYLAALSSVDPALNEAATIDGASVVQRIWHVDLPSIRPTIVILFILSLGNVMNIGFEKIFLMQNGLNASNSEVIATWVYKVGLQSSNFSFGTAIGFFNSVINFAILLVANSIARRASGSALW</sequence>
<proteinExistence type="inferred from homology"/>
<evidence type="ECO:0000256" key="4">
    <source>
        <dbReference type="ARBA" id="ARBA00022692"/>
    </source>
</evidence>
<dbReference type="Gene3D" id="1.10.3720.10">
    <property type="entry name" value="MetI-like"/>
    <property type="match status" value="1"/>
</dbReference>
<accession>A0ABW2FF40</accession>
<name>A0ABW2FF40_9BACL</name>
<feature type="transmembrane region" description="Helical" evidence="7">
    <location>
        <begin position="230"/>
        <end position="250"/>
    </location>
</feature>
<keyword evidence="6 7" id="KW-0472">Membrane</keyword>
<dbReference type="Pfam" id="PF00528">
    <property type="entry name" value="BPD_transp_1"/>
    <property type="match status" value="1"/>
</dbReference>
<evidence type="ECO:0000259" key="8">
    <source>
        <dbReference type="PROSITE" id="PS50928"/>
    </source>
</evidence>
<gene>
    <name evidence="9" type="ORF">ACFQMJ_25130</name>
</gene>
<feature type="transmembrane region" description="Helical" evidence="7">
    <location>
        <begin position="282"/>
        <end position="303"/>
    </location>
</feature>
<keyword evidence="3" id="KW-1003">Cell membrane</keyword>
<dbReference type="RefSeq" id="WP_378052324.1">
    <property type="nucleotide sequence ID" value="NZ_JBHMDN010000048.1"/>
</dbReference>
<keyword evidence="4 7" id="KW-0812">Transmembrane</keyword>
<feature type="transmembrane region" description="Helical" evidence="7">
    <location>
        <begin position="27"/>
        <end position="46"/>
    </location>
</feature>
<keyword evidence="5 7" id="KW-1133">Transmembrane helix</keyword>
<dbReference type="InterPro" id="IPR035906">
    <property type="entry name" value="MetI-like_sf"/>
</dbReference>
<evidence type="ECO:0000256" key="5">
    <source>
        <dbReference type="ARBA" id="ARBA00022989"/>
    </source>
</evidence>
<comment type="caution">
    <text evidence="9">The sequence shown here is derived from an EMBL/GenBank/DDBJ whole genome shotgun (WGS) entry which is preliminary data.</text>
</comment>
<comment type="subcellular location">
    <subcellularLocation>
        <location evidence="1 7">Cell membrane</location>
        <topology evidence="1 7">Multi-pass membrane protein</topology>
    </subcellularLocation>
</comment>
<dbReference type="PANTHER" id="PTHR43227">
    <property type="entry name" value="BLL4140 PROTEIN"/>
    <property type="match status" value="1"/>
</dbReference>
<reference evidence="10" key="1">
    <citation type="journal article" date="2019" name="Int. J. Syst. Evol. Microbiol.">
        <title>The Global Catalogue of Microorganisms (GCM) 10K type strain sequencing project: providing services to taxonomists for standard genome sequencing and annotation.</title>
        <authorList>
            <consortium name="The Broad Institute Genomics Platform"/>
            <consortium name="The Broad Institute Genome Sequencing Center for Infectious Disease"/>
            <person name="Wu L."/>
            <person name="Ma J."/>
        </authorList>
    </citation>
    <scope>NUCLEOTIDE SEQUENCE [LARGE SCALE GENOMIC DNA]</scope>
    <source>
        <strain evidence="10">KCTC 12907</strain>
    </source>
</reference>
<organism evidence="9 10">
    <name type="scientific">Cohnella cellulosilytica</name>
    <dbReference type="NCBI Taxonomy" id="986710"/>
    <lineage>
        <taxon>Bacteria</taxon>
        <taxon>Bacillati</taxon>
        <taxon>Bacillota</taxon>
        <taxon>Bacilli</taxon>
        <taxon>Bacillales</taxon>
        <taxon>Paenibacillaceae</taxon>
        <taxon>Cohnella</taxon>
    </lineage>
</organism>
<dbReference type="InterPro" id="IPR050809">
    <property type="entry name" value="UgpAE/MalFG_permease"/>
</dbReference>
<evidence type="ECO:0000256" key="1">
    <source>
        <dbReference type="ARBA" id="ARBA00004651"/>
    </source>
</evidence>
<dbReference type="SUPFAM" id="SSF161098">
    <property type="entry name" value="MetI-like"/>
    <property type="match status" value="1"/>
</dbReference>
<feature type="transmembrane region" description="Helical" evidence="7">
    <location>
        <begin position="179"/>
        <end position="199"/>
    </location>
</feature>
<protein>
    <submittedName>
        <fullName evidence="9">ABC transporter permease</fullName>
    </submittedName>
</protein>
<dbReference type="PROSITE" id="PS50928">
    <property type="entry name" value="ABC_TM1"/>
    <property type="match status" value="1"/>
</dbReference>
<dbReference type="PANTHER" id="PTHR43227:SF11">
    <property type="entry name" value="BLL4140 PROTEIN"/>
    <property type="match status" value="1"/>
</dbReference>
<dbReference type="Proteomes" id="UP001596378">
    <property type="component" value="Unassembled WGS sequence"/>
</dbReference>
<keyword evidence="10" id="KW-1185">Reference proteome</keyword>
<feature type="domain" description="ABC transmembrane type-1" evidence="8">
    <location>
        <begin position="88"/>
        <end position="303"/>
    </location>
</feature>
<feature type="transmembrane region" description="Helical" evidence="7">
    <location>
        <begin position="128"/>
        <end position="148"/>
    </location>
</feature>
<evidence type="ECO:0000256" key="7">
    <source>
        <dbReference type="RuleBase" id="RU363032"/>
    </source>
</evidence>
<evidence type="ECO:0000256" key="2">
    <source>
        <dbReference type="ARBA" id="ARBA00022448"/>
    </source>
</evidence>
<keyword evidence="2 7" id="KW-0813">Transport</keyword>